<evidence type="ECO:0000256" key="8">
    <source>
        <dbReference type="PROSITE-ProRule" id="PRU10010"/>
    </source>
</evidence>
<dbReference type="GO" id="GO:0005737">
    <property type="term" value="C:cytoplasm"/>
    <property type="evidence" value="ECO:0007669"/>
    <property type="project" value="UniProtKB-SubCell"/>
</dbReference>
<dbReference type="InterPro" id="IPR023013">
    <property type="entry name" value="AGPR_AS"/>
</dbReference>
<dbReference type="Proteomes" id="UP000485562">
    <property type="component" value="Unassembled WGS sequence"/>
</dbReference>
<evidence type="ECO:0000256" key="7">
    <source>
        <dbReference type="HAMAP-Rule" id="MF_00150"/>
    </source>
</evidence>
<dbReference type="Gene3D" id="3.30.360.10">
    <property type="entry name" value="Dihydrodipicolinate Reductase, domain 2"/>
    <property type="match status" value="1"/>
</dbReference>
<dbReference type="NCBIfam" id="TIGR01850">
    <property type="entry name" value="argC"/>
    <property type="match status" value="1"/>
</dbReference>
<keyword evidence="3 7" id="KW-0028">Amino-acid biosynthesis</keyword>
<dbReference type="UniPathway" id="UPA00068">
    <property type="reaction ID" value="UER00108"/>
</dbReference>
<comment type="function">
    <text evidence="7">Catalyzes the NADPH-dependent reduction of N-acetyl-5-glutamyl phosphate to yield N-acetyl-L-glutamate 5-semialdehyde.</text>
</comment>
<comment type="similarity">
    <text evidence="7">Belongs to the NAGSA dehydrogenase family. Type 1 subfamily.</text>
</comment>
<dbReference type="CDD" id="cd23934">
    <property type="entry name" value="AGPR_1_C"/>
    <property type="match status" value="1"/>
</dbReference>
<dbReference type="HAMAP" id="MF_00150">
    <property type="entry name" value="ArgC_type1"/>
    <property type="match status" value="1"/>
</dbReference>
<dbReference type="InterPro" id="IPR050085">
    <property type="entry name" value="AGPR"/>
</dbReference>
<feature type="active site" evidence="7 8">
    <location>
        <position position="155"/>
    </location>
</feature>
<dbReference type="SUPFAM" id="SSF51735">
    <property type="entry name" value="NAD(P)-binding Rossmann-fold domains"/>
    <property type="match status" value="1"/>
</dbReference>
<keyword evidence="2 7" id="KW-0055">Arginine biosynthesis</keyword>
<evidence type="ECO:0000256" key="3">
    <source>
        <dbReference type="ARBA" id="ARBA00022605"/>
    </source>
</evidence>
<evidence type="ECO:0000256" key="4">
    <source>
        <dbReference type="ARBA" id="ARBA00022857"/>
    </source>
</evidence>
<dbReference type="Pfam" id="PF22698">
    <property type="entry name" value="Semialdhyde_dhC_1"/>
    <property type="match status" value="1"/>
</dbReference>
<keyword evidence="4 7" id="KW-0521">NADP</keyword>
<dbReference type="Gene3D" id="3.40.50.720">
    <property type="entry name" value="NAD(P)-binding Rossmann-like Domain"/>
    <property type="match status" value="1"/>
</dbReference>
<dbReference type="SMART" id="SM00859">
    <property type="entry name" value="Semialdhyde_dh"/>
    <property type="match status" value="1"/>
</dbReference>
<comment type="subcellular location">
    <subcellularLocation>
        <location evidence="7">Cytoplasm</location>
    </subcellularLocation>
</comment>
<comment type="catalytic activity">
    <reaction evidence="6 7">
        <text>N-acetyl-L-glutamate 5-semialdehyde + phosphate + NADP(+) = N-acetyl-L-glutamyl 5-phosphate + NADPH + H(+)</text>
        <dbReference type="Rhea" id="RHEA:21588"/>
        <dbReference type="ChEBI" id="CHEBI:15378"/>
        <dbReference type="ChEBI" id="CHEBI:29123"/>
        <dbReference type="ChEBI" id="CHEBI:43474"/>
        <dbReference type="ChEBI" id="CHEBI:57783"/>
        <dbReference type="ChEBI" id="CHEBI:57936"/>
        <dbReference type="ChEBI" id="CHEBI:58349"/>
        <dbReference type="EC" id="1.2.1.38"/>
    </reaction>
</comment>
<dbReference type="InterPro" id="IPR058924">
    <property type="entry name" value="AGPR_dimerisation_dom"/>
</dbReference>
<evidence type="ECO:0000259" key="9">
    <source>
        <dbReference type="SMART" id="SM00859"/>
    </source>
</evidence>
<dbReference type="InterPro" id="IPR000534">
    <property type="entry name" value="Semialdehyde_DH_NAD-bd"/>
</dbReference>
<dbReference type="GO" id="GO:0051287">
    <property type="term" value="F:NAD binding"/>
    <property type="evidence" value="ECO:0007669"/>
    <property type="project" value="InterPro"/>
</dbReference>
<dbReference type="PROSITE" id="PS01224">
    <property type="entry name" value="ARGC"/>
    <property type="match status" value="1"/>
</dbReference>
<reference evidence="10" key="1">
    <citation type="submission" date="2017-02" db="EMBL/GenBank/DDBJ databases">
        <title>Delving into the versatile metabolic prowess of the omnipresent phylum Bacteroidetes.</title>
        <authorList>
            <person name="Nobu M.K."/>
            <person name="Mei R."/>
            <person name="Narihiro T."/>
            <person name="Kuroda K."/>
            <person name="Liu W.-T."/>
        </authorList>
    </citation>
    <scope>NUCLEOTIDE SEQUENCE</scope>
    <source>
        <strain evidence="10">ADurb.Bin131</strain>
    </source>
</reference>
<dbReference type="PANTHER" id="PTHR32338:SF10">
    <property type="entry name" value="N-ACETYL-GAMMA-GLUTAMYL-PHOSPHATE REDUCTASE, CHLOROPLASTIC-RELATED"/>
    <property type="match status" value="1"/>
</dbReference>
<protein>
    <recommendedName>
        <fullName evidence="7">N-acetyl-gamma-glutamyl-phosphate reductase</fullName>
        <shortName evidence="7">AGPR</shortName>
        <ecNumber evidence="7">1.2.1.38</ecNumber>
    </recommendedName>
    <alternativeName>
        <fullName evidence="7">N-acetyl-glutamate semialdehyde dehydrogenase</fullName>
        <shortName evidence="7">NAGSA dehydrogenase</shortName>
    </alternativeName>
</protein>
<organism evidence="10">
    <name type="scientific">candidate division TA06 bacterium ADurb.Bin131</name>
    <dbReference type="NCBI Taxonomy" id="1852827"/>
    <lineage>
        <taxon>Bacteria</taxon>
        <taxon>Bacteria division TA06</taxon>
    </lineage>
</organism>
<dbReference type="InterPro" id="IPR000706">
    <property type="entry name" value="AGPR_type-1"/>
</dbReference>
<accession>A0A1V6CC26</accession>
<comment type="pathway">
    <text evidence="1 7">Amino-acid biosynthesis; L-arginine biosynthesis; N(2)-acetyl-L-ornithine from L-glutamate: step 3/4.</text>
</comment>
<dbReference type="AlphaFoldDB" id="A0A1V6CC26"/>
<evidence type="ECO:0000313" key="10">
    <source>
        <dbReference type="EMBL" id="OQB74426.1"/>
    </source>
</evidence>
<dbReference type="FunFam" id="3.30.360.10:FF:000014">
    <property type="entry name" value="N-acetyl-gamma-glutamyl-phosphate reductase"/>
    <property type="match status" value="1"/>
</dbReference>
<dbReference type="EC" id="1.2.1.38" evidence="7"/>
<evidence type="ECO:0000256" key="1">
    <source>
        <dbReference type="ARBA" id="ARBA00004862"/>
    </source>
</evidence>
<proteinExistence type="inferred from homology"/>
<dbReference type="CDD" id="cd17895">
    <property type="entry name" value="AGPR_1_N"/>
    <property type="match status" value="1"/>
</dbReference>
<dbReference type="Pfam" id="PF01118">
    <property type="entry name" value="Semialdhyde_dh"/>
    <property type="match status" value="1"/>
</dbReference>
<dbReference type="InterPro" id="IPR036291">
    <property type="entry name" value="NAD(P)-bd_dom_sf"/>
</dbReference>
<keyword evidence="7" id="KW-0963">Cytoplasm</keyword>
<dbReference type="EMBL" id="MWDQ01000041">
    <property type="protein sequence ID" value="OQB74426.1"/>
    <property type="molecule type" value="Genomic_DNA"/>
</dbReference>
<dbReference type="SUPFAM" id="SSF55347">
    <property type="entry name" value="Glyceraldehyde-3-phosphate dehydrogenase-like, C-terminal domain"/>
    <property type="match status" value="1"/>
</dbReference>
<gene>
    <name evidence="7 10" type="primary">argC</name>
    <name evidence="10" type="ORF">BWX89_00553</name>
</gene>
<keyword evidence="5 7" id="KW-0560">Oxidoreductase</keyword>
<comment type="caution">
    <text evidence="10">The sequence shown here is derived from an EMBL/GenBank/DDBJ whole genome shotgun (WGS) entry which is preliminary data.</text>
</comment>
<dbReference type="PANTHER" id="PTHR32338">
    <property type="entry name" value="N-ACETYL-GAMMA-GLUTAMYL-PHOSPHATE REDUCTASE, CHLOROPLASTIC-RELATED-RELATED"/>
    <property type="match status" value="1"/>
</dbReference>
<evidence type="ECO:0000256" key="5">
    <source>
        <dbReference type="ARBA" id="ARBA00023002"/>
    </source>
</evidence>
<feature type="domain" description="Semialdehyde dehydrogenase NAD-binding" evidence="9">
    <location>
        <begin position="7"/>
        <end position="147"/>
    </location>
</feature>
<name>A0A1V6CC26_UNCT6</name>
<dbReference type="GO" id="GO:0070401">
    <property type="term" value="F:NADP+ binding"/>
    <property type="evidence" value="ECO:0007669"/>
    <property type="project" value="InterPro"/>
</dbReference>
<sequence length="344" mass="38615">MPEKKLNVAIFGISGYAGRKLLEILLLHQSVKVNLGFVAPDEPDLPVEQMHPRVAKTIHLNCYNKVDWRYLEDNCDIVFLALPHVVSMSFVPQLLSLGKKVIDLSADYRFSDPEIYGKWYQQHTSPHLLSTAVYGLPELYRNEIRNARLIANPGCYPTSAILGLLPLAKKKILKERIIVNSLSGFTGAGRKPDVTLLFAEGNENSRAYKIGEHRHQPEIEHILNKCGCDVSVVFVPHLIPINCGMLTTMYVEITEDISSDDLHNIYQDFYSEEPFVRIMKYGVSPEIKNISGTNFCDIGIKKINKSLVVVVSAIDNLVKGASGQAVQNMNIMMGIEETHPFYSK</sequence>
<evidence type="ECO:0000256" key="2">
    <source>
        <dbReference type="ARBA" id="ARBA00022571"/>
    </source>
</evidence>
<dbReference type="GO" id="GO:0006526">
    <property type="term" value="P:L-arginine biosynthetic process"/>
    <property type="evidence" value="ECO:0007669"/>
    <property type="project" value="UniProtKB-UniRule"/>
</dbReference>
<evidence type="ECO:0000256" key="6">
    <source>
        <dbReference type="ARBA" id="ARBA00050557"/>
    </source>
</evidence>
<dbReference type="GO" id="GO:0003942">
    <property type="term" value="F:N-acetyl-gamma-glutamyl-phosphate reductase activity"/>
    <property type="evidence" value="ECO:0007669"/>
    <property type="project" value="UniProtKB-UniRule"/>
</dbReference>